<protein>
    <submittedName>
        <fullName evidence="1">Uncharacterized protein</fullName>
    </submittedName>
</protein>
<evidence type="ECO:0000313" key="1">
    <source>
        <dbReference type="EMBL" id="KRZ08829.1"/>
    </source>
</evidence>
<proteinExistence type="predicted"/>
<reference evidence="1 2" key="1">
    <citation type="submission" date="2015-01" db="EMBL/GenBank/DDBJ databases">
        <title>Evolution of Trichinella species and genotypes.</title>
        <authorList>
            <person name="Korhonen P.K."/>
            <person name="Edoardo P."/>
            <person name="Giuseppe L.R."/>
            <person name="Gasser R.B."/>
        </authorList>
    </citation>
    <scope>NUCLEOTIDE SEQUENCE [LARGE SCALE GENOMIC DNA]</scope>
    <source>
        <strain evidence="1">ISS1029</strain>
    </source>
</reference>
<dbReference type="AlphaFoldDB" id="A0A0V1HDX2"/>
<dbReference type="EMBL" id="JYDP01000080">
    <property type="protein sequence ID" value="KRZ08829.1"/>
    <property type="molecule type" value="Genomic_DNA"/>
</dbReference>
<evidence type="ECO:0000313" key="2">
    <source>
        <dbReference type="Proteomes" id="UP000055024"/>
    </source>
</evidence>
<accession>A0A0V1HDX2</accession>
<organism evidence="1 2">
    <name type="scientific">Trichinella zimbabwensis</name>
    <dbReference type="NCBI Taxonomy" id="268475"/>
    <lineage>
        <taxon>Eukaryota</taxon>
        <taxon>Metazoa</taxon>
        <taxon>Ecdysozoa</taxon>
        <taxon>Nematoda</taxon>
        <taxon>Enoplea</taxon>
        <taxon>Dorylaimia</taxon>
        <taxon>Trichinellida</taxon>
        <taxon>Trichinellidae</taxon>
        <taxon>Trichinella</taxon>
    </lineage>
</organism>
<dbReference type="Proteomes" id="UP000055024">
    <property type="component" value="Unassembled WGS sequence"/>
</dbReference>
<name>A0A0V1HDX2_9BILA</name>
<keyword evidence="2" id="KW-1185">Reference proteome</keyword>
<gene>
    <name evidence="1" type="ORF">T11_7449</name>
</gene>
<sequence length="148" mass="16977">MNLYKIKEFYFNFYKAFLFEIQIHALCLPTIVSRQIICAVNTEIRWIGYCDRETLIESQLCLAFCCCVKHSRPPAFADLIIRDSSQETDKSNIRYRRESDIYIVTKGLLWPPGGVGWSASSRSTPVRPPSLCACSFSLARSRLLVDIL</sequence>
<comment type="caution">
    <text evidence="1">The sequence shown here is derived from an EMBL/GenBank/DDBJ whole genome shotgun (WGS) entry which is preliminary data.</text>
</comment>